<dbReference type="AlphaFoldDB" id="A0A2M4DR97"/>
<proteinExistence type="predicted"/>
<protein>
    <submittedName>
        <fullName evidence="1">Putative secreted protein</fullName>
    </submittedName>
</protein>
<sequence length="90" mass="10040">MQFYLCFGLSAYASTSLPLLIKHVHAFVSAQCHLYVVQFGELIINSNTKIESFVNESIDMELSAICAGALRKKKIIEALRKKKLRNGAHA</sequence>
<dbReference type="EMBL" id="GGFL01015899">
    <property type="protein sequence ID" value="MBW80077.1"/>
    <property type="molecule type" value="Transcribed_RNA"/>
</dbReference>
<name>A0A2M4DR97_ANODA</name>
<accession>A0A2M4DR97</accession>
<evidence type="ECO:0000313" key="1">
    <source>
        <dbReference type="EMBL" id="MBW80077.1"/>
    </source>
</evidence>
<reference evidence="1" key="1">
    <citation type="submission" date="2018-01" db="EMBL/GenBank/DDBJ databases">
        <title>An insight into the sialome of Amazonian anophelines.</title>
        <authorList>
            <person name="Ribeiro J.M."/>
            <person name="Scarpassa V."/>
            <person name="Calvo E."/>
        </authorList>
    </citation>
    <scope>NUCLEOTIDE SEQUENCE</scope>
</reference>
<organism evidence="1">
    <name type="scientific">Anopheles darlingi</name>
    <name type="common">Mosquito</name>
    <dbReference type="NCBI Taxonomy" id="43151"/>
    <lineage>
        <taxon>Eukaryota</taxon>
        <taxon>Metazoa</taxon>
        <taxon>Ecdysozoa</taxon>
        <taxon>Arthropoda</taxon>
        <taxon>Hexapoda</taxon>
        <taxon>Insecta</taxon>
        <taxon>Pterygota</taxon>
        <taxon>Neoptera</taxon>
        <taxon>Endopterygota</taxon>
        <taxon>Diptera</taxon>
        <taxon>Nematocera</taxon>
        <taxon>Culicoidea</taxon>
        <taxon>Culicidae</taxon>
        <taxon>Anophelinae</taxon>
        <taxon>Anopheles</taxon>
    </lineage>
</organism>